<feature type="transmembrane region" description="Helical" evidence="1">
    <location>
        <begin position="109"/>
        <end position="129"/>
    </location>
</feature>
<evidence type="ECO:0000313" key="4">
    <source>
        <dbReference type="Proteomes" id="UP000472971"/>
    </source>
</evidence>
<sequence>MNFINYLSFKYKINRRNPKGSKKETIAERIAIILLFLLITFTIFFIVRLLPQGIQENMNKYMVGFFAFLCLISFSTAVKKYYKEYFLSPEREILLIAPVKNSQIILSRFSIVAIEVIIINTMFLMPFAMANYLAGNISKEIVLITIPQIVAMSFFFSAITHIIFAIAYLISKGKGLKTVAYSLMTAASVGVIVIIVFLQGYKSLLFIQDKLIENLLYLLLQYPKYLMINNIKFIDVGLFTIFIALNTLCFIAAAYWITAYSYKKGLLTISSRDLEKSFYSLFVTNVIHKHIHTHFIKKDLLFLIRSPQLFSVYVSPILFTSVIEIRNQFASSGVLLTVLINIFTFVIITVTLHILMSDDATNSELLFTIPINTQELFKSRSKLLHILTFLNASIYLVTVCLLEAVRIEYIVFGILQIFILTYIASRILLARVIKRSQKNSSGYLFNGSIVRTILYYFFVWNIPLLIFFSILHEYLRRVLETGSLSRHATIMLIIILAIVVGMLYKSTKSKIYQKGEGLCQT</sequence>
<protein>
    <submittedName>
        <fullName evidence="3">Uncharacterized protein</fullName>
    </submittedName>
</protein>
<keyword evidence="1" id="KW-0472">Membrane</keyword>
<feature type="transmembrane region" description="Helical" evidence="1">
    <location>
        <begin position="484"/>
        <end position="504"/>
    </location>
</feature>
<evidence type="ECO:0000313" key="3">
    <source>
        <dbReference type="EMBL" id="NEY83068.1"/>
    </source>
</evidence>
<feature type="transmembrane region" description="Helical" evidence="1">
    <location>
        <begin position="181"/>
        <end position="201"/>
    </location>
</feature>
<reference evidence="2 5" key="2">
    <citation type="submission" date="2020-07" db="EMBL/GenBank/DDBJ databases">
        <authorList>
            <person name="Feng H."/>
        </authorList>
    </citation>
    <scope>NUCLEOTIDE SEQUENCE [LARGE SCALE GENOMIC DNA]</scope>
    <source>
        <strain evidence="5">s-12</strain>
        <strain evidence="2">S-12</strain>
    </source>
</reference>
<dbReference type="Proteomes" id="UP000570010">
    <property type="component" value="Unassembled WGS sequence"/>
</dbReference>
<dbReference type="RefSeq" id="WP_163243469.1">
    <property type="nucleotide sequence ID" value="NZ_JAAIWN010000068.1"/>
</dbReference>
<evidence type="ECO:0000256" key="1">
    <source>
        <dbReference type="SAM" id="Phobius"/>
    </source>
</evidence>
<organism evidence="3 4">
    <name type="scientific">Bacillus aquiflavi</name>
    <dbReference type="NCBI Taxonomy" id="2672567"/>
    <lineage>
        <taxon>Bacteria</taxon>
        <taxon>Bacillati</taxon>
        <taxon>Bacillota</taxon>
        <taxon>Bacilli</taxon>
        <taxon>Bacillales</taxon>
        <taxon>Bacillaceae</taxon>
        <taxon>Bacillus</taxon>
    </lineage>
</organism>
<dbReference type="NCBIfam" id="NF040842">
    <property type="entry name" value="elici_assc_perm"/>
    <property type="match status" value="1"/>
</dbReference>
<feature type="transmembrane region" description="Helical" evidence="1">
    <location>
        <begin position="453"/>
        <end position="472"/>
    </location>
</feature>
<dbReference type="Proteomes" id="UP000472971">
    <property type="component" value="Unassembled WGS sequence"/>
</dbReference>
<accession>A0A6B3W0N9</accession>
<feature type="transmembrane region" description="Helical" evidence="1">
    <location>
        <begin position="410"/>
        <end position="433"/>
    </location>
</feature>
<name>A0A6B3W0N9_9BACI</name>
<evidence type="ECO:0000313" key="5">
    <source>
        <dbReference type="Proteomes" id="UP000570010"/>
    </source>
</evidence>
<reference evidence="3 4" key="1">
    <citation type="submission" date="2020-02" db="EMBL/GenBank/DDBJ databases">
        <title>Bacillus aquiflavi sp. nov., isolated from yellow water of strong flavor Chinese baijiu in Yibin region of China.</title>
        <authorList>
            <person name="Xie J."/>
        </authorList>
    </citation>
    <scope>NUCLEOTIDE SEQUENCE [LARGE SCALE GENOMIC DNA]</scope>
    <source>
        <strain evidence="3 4">3H-10</strain>
    </source>
</reference>
<dbReference type="AlphaFoldDB" id="A0A6B3W0N9"/>
<feature type="transmembrane region" description="Helical" evidence="1">
    <location>
        <begin position="383"/>
        <end position="404"/>
    </location>
</feature>
<feature type="transmembrane region" description="Helical" evidence="1">
    <location>
        <begin position="30"/>
        <end position="50"/>
    </location>
</feature>
<feature type="transmembrane region" description="Helical" evidence="1">
    <location>
        <begin position="236"/>
        <end position="257"/>
    </location>
</feature>
<gene>
    <name evidence="3" type="ORF">G4D64_16580</name>
    <name evidence="2" type="ORF">H1Z61_16640</name>
</gene>
<feature type="transmembrane region" description="Helical" evidence="1">
    <location>
        <begin position="141"/>
        <end position="169"/>
    </location>
</feature>
<keyword evidence="1" id="KW-0812">Transmembrane</keyword>
<dbReference type="EMBL" id="JACEIO010000066">
    <property type="protein sequence ID" value="MBA4538708.1"/>
    <property type="molecule type" value="Genomic_DNA"/>
</dbReference>
<feature type="transmembrane region" description="Helical" evidence="1">
    <location>
        <begin position="300"/>
        <end position="323"/>
    </location>
</feature>
<comment type="caution">
    <text evidence="3">The sequence shown here is derived from an EMBL/GenBank/DDBJ whole genome shotgun (WGS) entry which is preliminary data.</text>
</comment>
<feature type="transmembrane region" description="Helical" evidence="1">
    <location>
        <begin position="329"/>
        <end position="355"/>
    </location>
</feature>
<dbReference type="EMBL" id="JAAIWN010000068">
    <property type="protein sequence ID" value="NEY83068.1"/>
    <property type="molecule type" value="Genomic_DNA"/>
</dbReference>
<feature type="transmembrane region" description="Helical" evidence="1">
    <location>
        <begin position="62"/>
        <end position="82"/>
    </location>
</feature>
<keyword evidence="4" id="KW-1185">Reference proteome</keyword>
<proteinExistence type="predicted"/>
<keyword evidence="1" id="KW-1133">Transmembrane helix</keyword>
<evidence type="ECO:0000313" key="2">
    <source>
        <dbReference type="EMBL" id="MBA4538708.1"/>
    </source>
</evidence>